<dbReference type="PROSITE" id="PS51257">
    <property type="entry name" value="PROKAR_LIPOPROTEIN"/>
    <property type="match status" value="1"/>
</dbReference>
<dbReference type="EMBL" id="BX294147">
    <property type="protein sequence ID" value="CAD78692.1"/>
    <property type="molecule type" value="Genomic_DNA"/>
</dbReference>
<dbReference type="Proteomes" id="UP000001025">
    <property type="component" value="Chromosome"/>
</dbReference>
<dbReference type="eggNOG" id="ENOG5032YXR">
    <property type="taxonomic scope" value="Bacteria"/>
</dbReference>
<evidence type="ECO:0008006" key="3">
    <source>
        <dbReference type="Google" id="ProtNLM"/>
    </source>
</evidence>
<dbReference type="AlphaFoldDB" id="Q7UFJ0"/>
<dbReference type="KEGG" id="rba:RB8529"/>
<reference evidence="1 2" key="1">
    <citation type="journal article" date="2003" name="Proc. Natl. Acad. Sci. U.S.A.">
        <title>Complete genome sequence of the marine planctomycete Pirellula sp. strain 1.</title>
        <authorList>
            <person name="Gloeckner F.O."/>
            <person name="Kube M."/>
            <person name="Bauer M."/>
            <person name="Teeling H."/>
            <person name="Lombardot T."/>
            <person name="Ludwig W."/>
            <person name="Gade D."/>
            <person name="Beck A."/>
            <person name="Borzym K."/>
            <person name="Heitmann K."/>
            <person name="Rabus R."/>
            <person name="Schlesner H."/>
            <person name="Amann R."/>
            <person name="Reinhardt R."/>
        </authorList>
    </citation>
    <scope>NUCLEOTIDE SEQUENCE [LARGE SCALE GENOMIC DNA]</scope>
    <source>
        <strain evidence="2">DSM 10527 / NCIMB 13988 / SH1</strain>
    </source>
</reference>
<accession>Q7UFJ0</accession>
<dbReference type="STRING" id="243090.RB8529"/>
<protein>
    <recommendedName>
        <fullName evidence="3">Carboxypeptidase regulatory-like domain-containing protein</fullName>
    </recommendedName>
</protein>
<dbReference type="EnsemblBacteria" id="CAD78692">
    <property type="protein sequence ID" value="CAD78692"/>
    <property type="gene ID" value="RB8529"/>
</dbReference>
<proteinExistence type="predicted"/>
<organism evidence="1 2">
    <name type="scientific">Rhodopirellula baltica (strain DSM 10527 / NCIMB 13988 / SH1)</name>
    <dbReference type="NCBI Taxonomy" id="243090"/>
    <lineage>
        <taxon>Bacteria</taxon>
        <taxon>Pseudomonadati</taxon>
        <taxon>Planctomycetota</taxon>
        <taxon>Planctomycetia</taxon>
        <taxon>Pirellulales</taxon>
        <taxon>Pirellulaceae</taxon>
        <taxon>Rhodopirellula</taxon>
    </lineage>
</organism>
<dbReference type="OrthoDB" id="287681at2"/>
<dbReference type="HOGENOM" id="CLU_113730_3_1_0"/>
<name>Q7UFJ0_RHOBA</name>
<evidence type="ECO:0000313" key="1">
    <source>
        <dbReference type="EMBL" id="CAD78692.1"/>
    </source>
</evidence>
<sequence length="142" mass="15509">MLRFTSMYKNAVCSIGLFITPLILTGCPAPSGLELYPVTGTVTFEGKPIDTGRIQFRTASEERRSFSAAIENGNYEMETLTGPMTVEVRASRLIEGKFDKSNPDELTPAGEMYIPQKYNSRTELTADVPAGGDTIDFNLLGS</sequence>
<keyword evidence="2" id="KW-1185">Reference proteome</keyword>
<gene>
    <name evidence="1" type="ordered locus">RB8529</name>
</gene>
<dbReference type="InParanoid" id="Q7UFJ0"/>
<dbReference type="PATRIC" id="fig|243090.15.peg.4097"/>
<evidence type="ECO:0000313" key="2">
    <source>
        <dbReference type="Proteomes" id="UP000001025"/>
    </source>
</evidence>